<proteinExistence type="predicted"/>
<keyword evidence="3" id="KW-1185">Reference proteome</keyword>
<name>A0ABT5YGQ5_9GAMM</name>
<dbReference type="EMBL" id="JANCMW010000175">
    <property type="protein sequence ID" value="MDF0752883.1"/>
    <property type="molecule type" value="Genomic_DNA"/>
</dbReference>
<evidence type="ECO:0000256" key="1">
    <source>
        <dbReference type="SAM" id="MobiDB-lite"/>
    </source>
</evidence>
<organism evidence="2 3">
    <name type="scientific">Marinobacter iranensis</name>
    <dbReference type="NCBI Taxonomy" id="2962607"/>
    <lineage>
        <taxon>Bacteria</taxon>
        <taxon>Pseudomonadati</taxon>
        <taxon>Pseudomonadota</taxon>
        <taxon>Gammaproteobacteria</taxon>
        <taxon>Pseudomonadales</taxon>
        <taxon>Marinobacteraceae</taxon>
        <taxon>Marinobacter</taxon>
    </lineage>
</organism>
<feature type="compositionally biased region" description="Basic and acidic residues" evidence="1">
    <location>
        <begin position="12"/>
        <end position="22"/>
    </location>
</feature>
<accession>A0ABT5YGQ5</accession>
<evidence type="ECO:0000313" key="3">
    <source>
        <dbReference type="Proteomes" id="UP001143391"/>
    </source>
</evidence>
<evidence type="ECO:0000313" key="2">
    <source>
        <dbReference type="EMBL" id="MDF0752883.1"/>
    </source>
</evidence>
<dbReference type="RefSeq" id="WP_275710594.1">
    <property type="nucleotide sequence ID" value="NZ_JANCMW010000175.1"/>
</dbReference>
<reference evidence="2" key="1">
    <citation type="submission" date="2022-07" db="EMBL/GenBank/DDBJ databases">
        <title>Marinobacter iranensis a new bacterium isolate from a hipersaline lake in Iran.</title>
        <authorList>
            <person name="Mohammad A.M.A."/>
            <person name="Cristina S.-P."/>
            <person name="Antonio V."/>
        </authorList>
    </citation>
    <scope>NUCLEOTIDE SEQUENCE</scope>
    <source>
        <strain evidence="2">71-i</strain>
    </source>
</reference>
<comment type="caution">
    <text evidence="2">The sequence shown here is derived from an EMBL/GenBank/DDBJ whole genome shotgun (WGS) entry which is preliminary data.</text>
</comment>
<gene>
    <name evidence="2" type="ORF">NLU14_21905</name>
</gene>
<sequence>PWFDCMMFSPDGTDKGHCRREPFASASAGSPSSRQEEDVSDHVRRRCMRRGFDRPVRQGK</sequence>
<feature type="non-terminal residue" evidence="2">
    <location>
        <position position="1"/>
    </location>
</feature>
<dbReference type="Proteomes" id="UP001143391">
    <property type="component" value="Unassembled WGS sequence"/>
</dbReference>
<feature type="region of interest" description="Disordered" evidence="1">
    <location>
        <begin position="10"/>
        <end position="60"/>
    </location>
</feature>
<protein>
    <submittedName>
        <fullName evidence="2">Uncharacterized protein</fullName>
    </submittedName>
</protein>
<feature type="compositionally biased region" description="Low complexity" evidence="1">
    <location>
        <begin position="24"/>
        <end position="33"/>
    </location>
</feature>
<feature type="compositionally biased region" description="Basic and acidic residues" evidence="1">
    <location>
        <begin position="50"/>
        <end position="60"/>
    </location>
</feature>